<protein>
    <submittedName>
        <fullName evidence="4">Hypothetical_protein</fullName>
    </submittedName>
</protein>
<evidence type="ECO:0000313" key="5">
    <source>
        <dbReference type="Proteomes" id="UP001642409"/>
    </source>
</evidence>
<organism evidence="3">
    <name type="scientific">Hexamita inflata</name>
    <dbReference type="NCBI Taxonomy" id="28002"/>
    <lineage>
        <taxon>Eukaryota</taxon>
        <taxon>Metamonada</taxon>
        <taxon>Diplomonadida</taxon>
        <taxon>Hexamitidae</taxon>
        <taxon>Hexamitinae</taxon>
        <taxon>Hexamita</taxon>
    </lineage>
</organism>
<dbReference type="EMBL" id="CAXDID020000456">
    <property type="protein sequence ID" value="CAL6093264.1"/>
    <property type="molecule type" value="Genomic_DNA"/>
</dbReference>
<evidence type="ECO:0000313" key="4">
    <source>
        <dbReference type="EMBL" id="CAL6093264.1"/>
    </source>
</evidence>
<feature type="region of interest" description="Disordered" evidence="2">
    <location>
        <begin position="17"/>
        <end position="39"/>
    </location>
</feature>
<evidence type="ECO:0000313" key="3">
    <source>
        <dbReference type="EMBL" id="CAI9955786.1"/>
    </source>
</evidence>
<feature type="coiled-coil region" evidence="1">
    <location>
        <begin position="167"/>
        <end position="267"/>
    </location>
</feature>
<accession>A0AA86QB64</accession>
<keyword evidence="1" id="KW-0175">Coiled coil</keyword>
<reference evidence="4 5" key="2">
    <citation type="submission" date="2024-07" db="EMBL/GenBank/DDBJ databases">
        <authorList>
            <person name="Akdeniz Z."/>
        </authorList>
    </citation>
    <scope>NUCLEOTIDE SEQUENCE [LARGE SCALE GENOMIC DNA]</scope>
</reference>
<feature type="region of interest" description="Disordered" evidence="2">
    <location>
        <begin position="53"/>
        <end position="93"/>
    </location>
</feature>
<evidence type="ECO:0000256" key="1">
    <source>
        <dbReference type="SAM" id="Coils"/>
    </source>
</evidence>
<comment type="caution">
    <text evidence="3">The sequence shown here is derived from an EMBL/GenBank/DDBJ whole genome shotgun (WGS) entry which is preliminary data.</text>
</comment>
<keyword evidence="5" id="KW-1185">Reference proteome</keyword>
<sequence length="267" mass="30861">MPDNVVKFKRSERCFKEPVKRPLSTQQSPYKRVPSANFNTPTVNRIQSAVPQNNNRINSANQLSNNRIPSANMMSTPSKNRIQSANPSNSNNARVQSANLLSNNFHSTQKSSYIQKPEVELPSQIATAKHRALSKTPINQQDIERQLLFYQYNEPETTSVQYENKIITELMDQNTLLKQIIDKLTEENEQLKIKETNQQLIDENQCLKQRVKDLEEQISQIQKVKIIDRSKSATQLQDIKKFIVEQKNKIEEEIMVSKAVLKQVRQK</sequence>
<reference evidence="3" key="1">
    <citation type="submission" date="2023-06" db="EMBL/GenBank/DDBJ databases">
        <authorList>
            <person name="Kurt Z."/>
        </authorList>
    </citation>
    <scope>NUCLEOTIDE SEQUENCE</scope>
</reference>
<dbReference type="EMBL" id="CATOUU010000867">
    <property type="protein sequence ID" value="CAI9955786.1"/>
    <property type="molecule type" value="Genomic_DNA"/>
</dbReference>
<proteinExistence type="predicted"/>
<dbReference type="AlphaFoldDB" id="A0AA86QB64"/>
<name>A0AA86QB64_9EUKA</name>
<evidence type="ECO:0000256" key="2">
    <source>
        <dbReference type="SAM" id="MobiDB-lite"/>
    </source>
</evidence>
<dbReference type="Proteomes" id="UP001642409">
    <property type="component" value="Unassembled WGS sequence"/>
</dbReference>
<gene>
    <name evidence="3" type="ORF">HINF_LOCUS43431</name>
    <name evidence="4" type="ORF">HINF_LOCUS66886</name>
</gene>